<protein>
    <submittedName>
        <fullName evidence="1">Uncharacterized protein</fullName>
    </submittedName>
</protein>
<comment type="caution">
    <text evidence="1">The sequence shown here is derived from an EMBL/GenBank/DDBJ whole genome shotgun (WGS) entry which is preliminary data.</text>
</comment>
<dbReference type="Proteomes" id="UP000285324">
    <property type="component" value="Unassembled WGS sequence"/>
</dbReference>
<dbReference type="EMBL" id="QVXO01000003">
    <property type="protein sequence ID" value="RPJ93241.1"/>
    <property type="molecule type" value="Genomic_DNA"/>
</dbReference>
<gene>
    <name evidence="1" type="ORF">DY367_02600</name>
</gene>
<evidence type="ECO:0000313" key="1">
    <source>
        <dbReference type="EMBL" id="RPJ93241.1"/>
    </source>
</evidence>
<proteinExistence type="predicted"/>
<accession>A0A2T5CUA0</accession>
<organism evidence="1 2">
    <name type="scientific">Alcaligenes xylosoxydans xylosoxydans</name>
    <name type="common">Achromobacter xylosoxidans</name>
    <dbReference type="NCBI Taxonomy" id="85698"/>
    <lineage>
        <taxon>Bacteria</taxon>
        <taxon>Pseudomonadati</taxon>
        <taxon>Pseudomonadota</taxon>
        <taxon>Betaproteobacteria</taxon>
        <taxon>Burkholderiales</taxon>
        <taxon>Alcaligenaceae</taxon>
        <taxon>Achromobacter</taxon>
    </lineage>
</organism>
<dbReference type="RefSeq" id="WP_006224644.1">
    <property type="nucleotide sequence ID" value="NZ_AP028040.1"/>
</dbReference>
<sequence>MNFLELTHPTLKRKALRELNEQIRRRAHADGALPQHTAELLLAGLRDRGLDAMLPAVTVRIYVDPEALVEQQSEHQRRQELMAQLRRFLRAQAGGSLIRALFPAIPAAEVDQMRAHMRLSPPGPAVELDPAEYLRVHSIWKELQGTTSDVRERYLALHEAFPKHTLLTLFAALNQR</sequence>
<evidence type="ECO:0000313" key="2">
    <source>
        <dbReference type="Proteomes" id="UP000285324"/>
    </source>
</evidence>
<reference evidence="1 2" key="1">
    <citation type="submission" date="2018-08" db="EMBL/GenBank/DDBJ databases">
        <title>Achromobacter xylosoxidans Genome sequencing and assembly.</title>
        <authorList>
            <person name="Wang R."/>
            <person name="Rensing C."/>
            <person name="Li Y."/>
        </authorList>
    </citation>
    <scope>NUCLEOTIDE SEQUENCE [LARGE SCALE GENOMIC DNA]</scope>
    <source>
        <strain evidence="1 2">GD003A</strain>
    </source>
</reference>
<dbReference type="OrthoDB" id="8663071at2"/>
<name>A0A2T5CUA0_ALCXX</name>
<dbReference type="AlphaFoldDB" id="A0A2T5CUA0"/>